<dbReference type="Pfam" id="PF01266">
    <property type="entry name" value="DAO"/>
    <property type="match status" value="1"/>
</dbReference>
<organism evidence="3 4">
    <name type="scientific">Faecalibacter bovis</name>
    <dbReference type="NCBI Taxonomy" id="2898187"/>
    <lineage>
        <taxon>Bacteria</taxon>
        <taxon>Pseudomonadati</taxon>
        <taxon>Bacteroidota</taxon>
        <taxon>Flavobacteriia</taxon>
        <taxon>Flavobacteriales</taxon>
        <taxon>Weeksellaceae</taxon>
        <taxon>Faecalibacter</taxon>
    </lineage>
</organism>
<gene>
    <name evidence="3" type="ORF">J9309_02430</name>
</gene>
<reference evidence="4" key="2">
    <citation type="submission" date="2021-04" db="EMBL/GenBank/DDBJ databases">
        <title>Taxonomy of Flavobacteriaceae bacterium ZY171143.</title>
        <authorList>
            <person name="Li F."/>
        </authorList>
    </citation>
    <scope>NUCLEOTIDE SEQUENCE [LARGE SCALE GENOMIC DNA]</scope>
    <source>
        <strain evidence="4">ZY171143</strain>
    </source>
</reference>
<dbReference type="Gene3D" id="3.50.50.60">
    <property type="entry name" value="FAD/NAD(P)-binding domain"/>
    <property type="match status" value="1"/>
</dbReference>
<proteinExistence type="predicted"/>
<evidence type="ECO:0000313" key="4">
    <source>
        <dbReference type="Proteomes" id="UP000672011"/>
    </source>
</evidence>
<evidence type="ECO:0000259" key="2">
    <source>
        <dbReference type="Pfam" id="PF01266"/>
    </source>
</evidence>
<accession>A0ABX7XE48</accession>
<dbReference type="InterPro" id="IPR036188">
    <property type="entry name" value="FAD/NAD-bd_sf"/>
</dbReference>
<keyword evidence="4" id="KW-1185">Reference proteome</keyword>
<evidence type="ECO:0000256" key="1">
    <source>
        <dbReference type="ARBA" id="ARBA00023002"/>
    </source>
</evidence>
<dbReference type="EMBL" id="CP072842">
    <property type="protein sequence ID" value="QTV06207.1"/>
    <property type="molecule type" value="Genomic_DNA"/>
</dbReference>
<evidence type="ECO:0000313" key="3">
    <source>
        <dbReference type="EMBL" id="QTV06207.1"/>
    </source>
</evidence>
<feature type="domain" description="FAD dependent oxidoreductase" evidence="2">
    <location>
        <begin position="5"/>
        <end position="324"/>
    </location>
</feature>
<name>A0ABX7XE48_9FLAO</name>
<dbReference type="RefSeq" id="WP_230476849.1">
    <property type="nucleotide sequence ID" value="NZ_CP072842.1"/>
</dbReference>
<reference evidence="3 4" key="1">
    <citation type="journal article" date="2021" name="Int. J. Syst. Evol. Microbiol.">
        <title>Faecalibacter bovis sp. nov., isolated from cow faeces.</title>
        <authorList>
            <person name="Li F."/>
            <person name="Zhao W."/>
            <person name="Hong Q."/>
            <person name="Shao Q."/>
            <person name="Song J."/>
            <person name="Yang S."/>
        </authorList>
    </citation>
    <scope>NUCLEOTIDE SEQUENCE [LARGE SCALE GENOMIC DNA]</scope>
    <source>
        <strain evidence="3 4">ZY171143</strain>
    </source>
</reference>
<protein>
    <submittedName>
        <fullName evidence="3">FAD-dependent oxidoreductase</fullName>
    </submittedName>
</protein>
<dbReference type="SUPFAM" id="SSF54373">
    <property type="entry name" value="FAD-linked reductases, C-terminal domain"/>
    <property type="match status" value="1"/>
</dbReference>
<dbReference type="PANTHER" id="PTHR13847">
    <property type="entry name" value="SARCOSINE DEHYDROGENASE-RELATED"/>
    <property type="match status" value="1"/>
</dbReference>
<dbReference type="SUPFAM" id="SSF51971">
    <property type="entry name" value="Nucleotide-binding domain"/>
    <property type="match status" value="1"/>
</dbReference>
<dbReference type="Proteomes" id="UP000672011">
    <property type="component" value="Chromosome"/>
</dbReference>
<keyword evidence="1" id="KW-0560">Oxidoreductase</keyword>
<dbReference type="Gene3D" id="3.30.9.10">
    <property type="entry name" value="D-Amino Acid Oxidase, subunit A, domain 2"/>
    <property type="match status" value="1"/>
</dbReference>
<dbReference type="InterPro" id="IPR006076">
    <property type="entry name" value="FAD-dep_OxRdtase"/>
</dbReference>
<sequence length="355" mass="40739">MKTVDYIIVGQGVAGSCMALKLLENNKSFVVIDDNAHKASAIAAGIYNPVVLKRFAIVWNAIYQIQLLKKVFSSFEQLLNQKYLYEFPVFRIFNDENEKKTWLKKSDREDLNIFLSKDFTKLDHYSNIKQPLGTGEVQHTGRIDLTNLLPDFKDYLLGKDLCLDESFDYETLQIFDDKVIYKEIEAKKIIFAEGYHIKQNPWFNQLPIIGVKGEVLRVKTNANLPDAVVKAKEFLMPLGNNEYFVGATYDRDNVNYQTTEAAKENLVNGLNQFLSDEIEVIDQKASIRPTVSDRRPIIGSHPKYKNLICLNGMGTRGTMLAPVMVEDLYNYLENETILDKESDISRFYTLLNDEL</sequence>
<dbReference type="PROSITE" id="PS51257">
    <property type="entry name" value="PROKAR_LIPOPROTEIN"/>
    <property type="match status" value="1"/>
</dbReference>
<dbReference type="PANTHER" id="PTHR13847:SF289">
    <property type="entry name" value="GLYCINE OXIDASE"/>
    <property type="match status" value="1"/>
</dbReference>